<evidence type="ECO:0000256" key="10">
    <source>
        <dbReference type="ARBA" id="ARBA00023125"/>
    </source>
</evidence>
<keyword evidence="12 13" id="KW-0539">Nucleus</keyword>
<dbReference type="Gene3D" id="3.30.70.270">
    <property type="match status" value="1"/>
</dbReference>
<evidence type="ECO:0000256" key="7">
    <source>
        <dbReference type="ARBA" id="ARBA00022723"/>
    </source>
</evidence>
<comment type="caution">
    <text evidence="18">The sequence shown here is derived from an EMBL/GenBank/DDBJ whole genome shotgun (WGS) entry which is preliminary data.</text>
</comment>
<dbReference type="STRING" id="543379.A0A232EXZ3"/>
<evidence type="ECO:0000259" key="17">
    <source>
        <dbReference type="PROSITE" id="PS50173"/>
    </source>
</evidence>
<feature type="region of interest" description="Disordered" evidence="15">
    <location>
        <begin position="697"/>
        <end position="723"/>
    </location>
</feature>
<dbReference type="Gene3D" id="1.10.150.20">
    <property type="entry name" value="5' to 3' exonuclease, C-terminal subdomain"/>
    <property type="match status" value="1"/>
</dbReference>
<feature type="region of interest" description="Disordered" evidence="15">
    <location>
        <begin position="761"/>
        <end position="794"/>
    </location>
</feature>
<keyword evidence="4 13" id="KW-0237">DNA synthesis</keyword>
<feature type="binding site" evidence="14">
    <location>
        <position position="414"/>
    </location>
    <ligand>
        <name>Mg(2+)</name>
        <dbReference type="ChEBI" id="CHEBI:18420"/>
        <label>1</label>
    </ligand>
</feature>
<evidence type="ECO:0000256" key="2">
    <source>
        <dbReference type="ARBA" id="ARBA00010945"/>
    </source>
</evidence>
<evidence type="ECO:0000256" key="12">
    <source>
        <dbReference type="ARBA" id="ARBA00023242"/>
    </source>
</evidence>
<dbReference type="InterPro" id="IPR053848">
    <property type="entry name" value="IMS_HHH_1"/>
</dbReference>
<dbReference type="PANTHER" id="PTHR45990">
    <property type="entry name" value="DNA REPAIR PROTEIN REV1"/>
    <property type="match status" value="1"/>
</dbReference>
<name>A0A232EXZ3_9HYME</name>
<dbReference type="GO" id="GO:0003684">
    <property type="term" value="F:damaged DNA binding"/>
    <property type="evidence" value="ECO:0007669"/>
    <property type="project" value="UniProtKB-UniRule"/>
</dbReference>
<feature type="domain" description="UmuC" evidence="17">
    <location>
        <begin position="305"/>
        <end position="497"/>
    </location>
</feature>
<comment type="cofactor">
    <cofactor evidence="14">
        <name>Mg(2+)</name>
        <dbReference type="ChEBI" id="CHEBI:18420"/>
    </cofactor>
    <text evidence="14">Binds 2 magnesium ions.</text>
</comment>
<dbReference type="PIRSF" id="PIRSF036573">
    <property type="entry name" value="REV1"/>
    <property type="match status" value="1"/>
</dbReference>
<dbReference type="InterPro" id="IPR043502">
    <property type="entry name" value="DNA/RNA_pol_sf"/>
</dbReference>
<dbReference type="GO" id="GO:0003887">
    <property type="term" value="F:DNA-directed DNA polymerase activity"/>
    <property type="evidence" value="ECO:0007669"/>
    <property type="project" value="InterPro"/>
</dbReference>
<dbReference type="CDD" id="cd17719">
    <property type="entry name" value="BRCT_Rev1"/>
    <property type="match status" value="1"/>
</dbReference>
<comment type="function">
    <text evidence="13">Deoxycytidyl transferase involved in DNA repair. Transfers a dCMP residue from dCTP to the 3'-end of a DNA primer in a template-dependent reaction. May assist in the first step in the bypass of abasic lesions by the insertion of a nucleotide opposite the lesion. Required for normal induction of mutations by physical and chemical agents.</text>
</comment>
<dbReference type="PROSITE" id="PS50173">
    <property type="entry name" value="UMUC"/>
    <property type="match status" value="1"/>
</dbReference>
<feature type="compositionally biased region" description="Basic and acidic residues" evidence="15">
    <location>
        <begin position="704"/>
        <end position="715"/>
    </location>
</feature>
<evidence type="ECO:0000256" key="11">
    <source>
        <dbReference type="ARBA" id="ARBA00023204"/>
    </source>
</evidence>
<dbReference type="InterPro" id="IPR001126">
    <property type="entry name" value="UmuC"/>
</dbReference>
<dbReference type="SMART" id="SM00292">
    <property type="entry name" value="BRCT"/>
    <property type="match status" value="1"/>
</dbReference>
<dbReference type="SUPFAM" id="SSF52113">
    <property type="entry name" value="BRCT domain"/>
    <property type="match status" value="1"/>
</dbReference>
<evidence type="ECO:0000256" key="1">
    <source>
        <dbReference type="ARBA" id="ARBA00004123"/>
    </source>
</evidence>
<feature type="region of interest" description="Disordered" evidence="15">
    <location>
        <begin position="148"/>
        <end position="171"/>
    </location>
</feature>
<dbReference type="OrthoDB" id="427711at2759"/>
<feature type="region of interest" description="Disordered" evidence="15">
    <location>
        <begin position="874"/>
        <end position="899"/>
    </location>
</feature>
<sequence length="1183" mass="132805">MAQKKKNAAWADCCEDWGGYMAAKKAKLEEQFQEAAQNEFSNASTLFNGIAIFVNGYTNPTADELKRLMMAHGGIYHHYLRSQTTTHMIASNLPYSKIVAYRKAKNPLPLCKPEWITDSIKAGKVLDFRNYLLYSQCTKTQPSIFAQMTKQNKSSEASQPEPASDILSNATKSNLTVDSKSEVKVAEKMPEPKVQTSSSSEAPSIIANCTKNPEFLTDFYNNSRLHHIATMGAMFKEYINDLRDKSDGKFPGLDALKHQSYVNNCKAGPSNKVDDSDSDEDLFATDESPVMNLNISSSAQKSQIIMHIDMDCFFVSVGLRNHPELRGFPIAVAHAKGNKQNDPSEYGSMSEVASCSYEARKAGVKNGMLLGKALKLCPNLKTIRYDFDGYKEVSYTLYDTVASYTLDIEAVSCDEMYADCTKILKVSGLTPLEFATIIRNEIKKKTGCPVSTGFGENKLQARLATKKAKPDGQCYLKGDSIRSFIRTLKVRDLPGVGWSTSEKLQKMNVETCADLETISLYKLQKEFGKKNGQQLHDMCRGNDQTKLNLEHVRKSVSAEVNYGIRFENTEAAHEFLKKLSMEISVRLKKINSKGKCITLKVMFRAKDAPNEPLKFMGHGLCDAYNKSKNLIAPTDDSVIITREAIALWNQFNESPQDARGIGIQITKLESFKSKTAGSTILKFIDRMKAPVKKLSETDCLTSSDTREQQNNHKEMSVPYTNTNNEISVHNNKLDTNNENEITLSLENQLLSEDIQIDCHQSNAVSKSDSSEKNTNDNPFKATHMNETPSSSKNKLVSTQINVGASNATNSPMKDKSLISFSQSKQKTQPEYFKQTKPFLANRSAKIKVPDIQEIDMNVLVELPEDIRNEILNEYKQNKNNEKPSTGSMHKTQKDNSHNKNVISINNRLEENLSFSQIDPEFLAALPEEMKNEVKSYCNAKKNVKEVIHTNNIANKAWGMFKTEKQPQKSTKSKAGKLKVTKGAGKKETNSNASSTNDKKVNEKGVTSNNNKMQEINQNPQAEEPPGISAARRSFHFDPANGNEEHSEILSSLVNCLLDLPIIQVKLQMQQWIVNNSDVNDVDFLSLTTYLGTLPRKGRLLDLHCLLNCLHRCVVKSESCIWHSTYEKMLKHIQARMRQYCGYNIWTKKIDCDKCKTNEVTVWLKSTVKSRLSVTKVVLFCTVR</sequence>
<dbReference type="GO" id="GO:0046872">
    <property type="term" value="F:metal ion binding"/>
    <property type="evidence" value="ECO:0007669"/>
    <property type="project" value="UniProtKB-KW"/>
</dbReference>
<dbReference type="InterPro" id="IPR036420">
    <property type="entry name" value="BRCT_dom_sf"/>
</dbReference>
<dbReference type="Gene3D" id="3.40.50.10190">
    <property type="entry name" value="BRCT domain"/>
    <property type="match status" value="1"/>
</dbReference>
<dbReference type="EC" id="2.7.7.-" evidence="13"/>
<dbReference type="Gene3D" id="6.10.250.1630">
    <property type="match status" value="1"/>
</dbReference>
<proteinExistence type="inferred from homology"/>
<dbReference type="Pfam" id="PF00817">
    <property type="entry name" value="IMS"/>
    <property type="match status" value="1"/>
</dbReference>
<comment type="subcellular location">
    <subcellularLocation>
        <location evidence="1 13">Nucleus</location>
    </subcellularLocation>
</comment>
<dbReference type="PROSITE" id="PS50172">
    <property type="entry name" value="BRCT"/>
    <property type="match status" value="1"/>
</dbReference>
<feature type="compositionally biased region" description="Basic residues" evidence="15">
    <location>
        <begin position="970"/>
        <end position="979"/>
    </location>
</feature>
<keyword evidence="5 13" id="KW-0808">Transferase</keyword>
<dbReference type="PANTHER" id="PTHR45990:SF1">
    <property type="entry name" value="DNA REPAIR PROTEIN REV1"/>
    <property type="match status" value="1"/>
</dbReference>
<dbReference type="Gene3D" id="3.30.1490.100">
    <property type="entry name" value="DNA polymerase, Y-family, little finger domain"/>
    <property type="match status" value="1"/>
</dbReference>
<dbReference type="Pfam" id="PF21999">
    <property type="entry name" value="IMS_HHH_1"/>
    <property type="match status" value="1"/>
</dbReference>
<dbReference type="Pfam" id="PF11799">
    <property type="entry name" value="IMS_C"/>
    <property type="match status" value="1"/>
</dbReference>
<dbReference type="InterPro" id="IPR043128">
    <property type="entry name" value="Rev_trsase/Diguanyl_cyclase"/>
</dbReference>
<dbReference type="Pfam" id="PF14377">
    <property type="entry name" value="UBM"/>
    <property type="match status" value="2"/>
</dbReference>
<evidence type="ECO:0000256" key="3">
    <source>
        <dbReference type="ARBA" id="ARBA00020399"/>
    </source>
</evidence>
<dbReference type="FunFam" id="3.30.1490.100:FF:000001">
    <property type="entry name" value="DNA repair protein REV1"/>
    <property type="match status" value="1"/>
</dbReference>
<dbReference type="Proteomes" id="UP000215335">
    <property type="component" value="Unassembled WGS sequence"/>
</dbReference>
<comment type="similarity">
    <text evidence="2 13">Belongs to the DNA polymerase type-Y family.</text>
</comment>
<dbReference type="CDD" id="cd01701">
    <property type="entry name" value="PolY_Rev1"/>
    <property type="match status" value="1"/>
</dbReference>
<feature type="compositionally biased region" description="Polar residues" evidence="15">
    <location>
        <begin position="784"/>
        <end position="794"/>
    </location>
</feature>
<dbReference type="FunFam" id="3.40.50.10190:FF:000011">
    <property type="entry name" value="DNA repair protein REV1"/>
    <property type="match status" value="1"/>
</dbReference>
<evidence type="ECO:0000256" key="4">
    <source>
        <dbReference type="ARBA" id="ARBA00022634"/>
    </source>
</evidence>
<evidence type="ECO:0000256" key="14">
    <source>
        <dbReference type="PIRSR" id="PIRSR036573-2"/>
    </source>
</evidence>
<evidence type="ECO:0000256" key="8">
    <source>
        <dbReference type="ARBA" id="ARBA00022763"/>
    </source>
</evidence>
<dbReference type="SUPFAM" id="SSF100879">
    <property type="entry name" value="Lesion bypass DNA polymerase (Y-family), little finger domain"/>
    <property type="match status" value="1"/>
</dbReference>
<evidence type="ECO:0000313" key="19">
    <source>
        <dbReference type="Proteomes" id="UP000215335"/>
    </source>
</evidence>
<dbReference type="EMBL" id="NNAY01001672">
    <property type="protein sequence ID" value="OXU23261.1"/>
    <property type="molecule type" value="Genomic_DNA"/>
</dbReference>
<dbReference type="AlphaFoldDB" id="A0A232EXZ3"/>
<feature type="compositionally biased region" description="Polar residues" evidence="15">
    <location>
        <begin position="1004"/>
        <end position="1020"/>
    </location>
</feature>
<reference evidence="18 19" key="1">
    <citation type="journal article" date="2017" name="Curr. Biol.">
        <title>The Evolution of Venom by Co-option of Single-Copy Genes.</title>
        <authorList>
            <person name="Martinson E.O."/>
            <person name="Mrinalini"/>
            <person name="Kelkar Y.D."/>
            <person name="Chang C.H."/>
            <person name="Werren J.H."/>
        </authorList>
    </citation>
    <scope>NUCLEOTIDE SEQUENCE [LARGE SCALE GENOMIC DNA]</scope>
    <source>
        <strain evidence="18 19">Alberta</strain>
        <tissue evidence="18">Whole body</tissue>
    </source>
</reference>
<keyword evidence="8 13" id="KW-0227">DNA damage</keyword>
<evidence type="ECO:0000259" key="16">
    <source>
        <dbReference type="PROSITE" id="PS50172"/>
    </source>
</evidence>
<feature type="binding site" evidence="14">
    <location>
        <position position="309"/>
    </location>
    <ligand>
        <name>Mg(2+)</name>
        <dbReference type="ChEBI" id="CHEBI:18420"/>
        <label>1</label>
    </ligand>
</feature>
<dbReference type="Gene3D" id="1.20.58.1280">
    <property type="entry name" value="DNA repair protein Rev1, C-terminal domain"/>
    <property type="match status" value="1"/>
</dbReference>
<organism evidence="18 19">
    <name type="scientific">Trichomalopsis sarcophagae</name>
    <dbReference type="NCBI Taxonomy" id="543379"/>
    <lineage>
        <taxon>Eukaryota</taxon>
        <taxon>Metazoa</taxon>
        <taxon>Ecdysozoa</taxon>
        <taxon>Arthropoda</taxon>
        <taxon>Hexapoda</taxon>
        <taxon>Insecta</taxon>
        <taxon>Pterygota</taxon>
        <taxon>Neoptera</taxon>
        <taxon>Endopterygota</taxon>
        <taxon>Hymenoptera</taxon>
        <taxon>Apocrita</taxon>
        <taxon>Proctotrupomorpha</taxon>
        <taxon>Chalcidoidea</taxon>
        <taxon>Pteromalidae</taxon>
        <taxon>Pteromalinae</taxon>
        <taxon>Trichomalopsis</taxon>
    </lineage>
</organism>
<feature type="region of interest" description="Disordered" evidence="15">
    <location>
        <begin position="963"/>
        <end position="1025"/>
    </location>
</feature>
<feature type="compositionally biased region" description="Polar residues" evidence="15">
    <location>
        <begin position="148"/>
        <end position="158"/>
    </location>
</feature>
<dbReference type="SUPFAM" id="SSF56672">
    <property type="entry name" value="DNA/RNA polymerases"/>
    <property type="match status" value="1"/>
</dbReference>
<dbReference type="InterPro" id="IPR038401">
    <property type="entry name" value="Rev1_C_sf"/>
</dbReference>
<evidence type="ECO:0000256" key="15">
    <source>
        <dbReference type="SAM" id="MobiDB-lite"/>
    </source>
</evidence>
<dbReference type="InterPro" id="IPR025527">
    <property type="entry name" value="HUWE1/Rev1_UBM"/>
</dbReference>
<keyword evidence="7 14" id="KW-0479">Metal-binding</keyword>
<dbReference type="GO" id="GO:0005634">
    <property type="term" value="C:nucleus"/>
    <property type="evidence" value="ECO:0007669"/>
    <property type="project" value="UniProtKB-SubCell"/>
</dbReference>
<evidence type="ECO:0000313" key="18">
    <source>
        <dbReference type="EMBL" id="OXU23261.1"/>
    </source>
</evidence>
<evidence type="ECO:0000256" key="6">
    <source>
        <dbReference type="ARBA" id="ARBA00022695"/>
    </source>
</evidence>
<keyword evidence="6 13" id="KW-0548">Nucleotidyltransferase</keyword>
<accession>A0A232EXZ3</accession>
<protein>
    <recommendedName>
        <fullName evidence="3 13">DNA repair protein REV1</fullName>
        <ecNumber evidence="13">2.7.7.-</ecNumber>
    </recommendedName>
</protein>
<dbReference type="InterPro" id="IPR001357">
    <property type="entry name" value="BRCT_dom"/>
</dbReference>
<keyword evidence="19" id="KW-1185">Reference proteome</keyword>
<dbReference type="GO" id="GO:0042276">
    <property type="term" value="P:error-prone translesion synthesis"/>
    <property type="evidence" value="ECO:0007669"/>
    <property type="project" value="InterPro"/>
</dbReference>
<evidence type="ECO:0000256" key="13">
    <source>
        <dbReference type="PIRNR" id="PIRNR036573"/>
    </source>
</evidence>
<evidence type="ECO:0000256" key="5">
    <source>
        <dbReference type="ARBA" id="ARBA00022679"/>
    </source>
</evidence>
<feature type="domain" description="BRCT" evidence="16">
    <location>
        <begin position="42"/>
        <end position="133"/>
    </location>
</feature>
<dbReference type="GO" id="GO:0070987">
    <property type="term" value="P:error-free translesion synthesis"/>
    <property type="evidence" value="ECO:0007669"/>
    <property type="project" value="TreeGrafter"/>
</dbReference>
<dbReference type="InterPro" id="IPR036775">
    <property type="entry name" value="DNA_pol_Y-fam_lit_finger_sf"/>
</dbReference>
<keyword evidence="11 13" id="KW-0234">DNA repair</keyword>
<dbReference type="Pfam" id="PF16589">
    <property type="entry name" value="BRCT_2"/>
    <property type="match status" value="1"/>
</dbReference>
<gene>
    <name evidence="18" type="ORF">TSAR_006365</name>
</gene>
<dbReference type="InterPro" id="IPR012112">
    <property type="entry name" value="REV1"/>
</dbReference>
<evidence type="ECO:0000256" key="9">
    <source>
        <dbReference type="ARBA" id="ARBA00022842"/>
    </source>
</evidence>
<dbReference type="InterPro" id="IPR017961">
    <property type="entry name" value="DNA_pol_Y-fam_little_finger"/>
</dbReference>
<keyword evidence="9 14" id="KW-0460">Magnesium</keyword>
<dbReference type="Gene3D" id="6.10.250.1490">
    <property type="match status" value="1"/>
</dbReference>
<keyword evidence="10 13" id="KW-0238">DNA-binding</keyword>
<dbReference type="Gene3D" id="3.40.1170.60">
    <property type="match status" value="1"/>
</dbReference>
<dbReference type="GO" id="GO:0006281">
    <property type="term" value="P:DNA repair"/>
    <property type="evidence" value="ECO:0007669"/>
    <property type="project" value="UniProtKB-KW"/>
</dbReference>
<feature type="binding site" evidence="14">
    <location>
        <position position="415"/>
    </location>
    <ligand>
        <name>Mg(2+)</name>
        <dbReference type="ChEBI" id="CHEBI:18420"/>
        <label>1</label>
    </ligand>
</feature>
<dbReference type="GO" id="GO:0017125">
    <property type="term" value="F:deoxycytidyl transferase activity"/>
    <property type="evidence" value="ECO:0007669"/>
    <property type="project" value="TreeGrafter"/>
</dbReference>